<dbReference type="RefSeq" id="WP_155445860.1">
    <property type="nucleotide sequence ID" value="NZ_JAOQNR010000006.1"/>
</dbReference>
<evidence type="ECO:0000313" key="1">
    <source>
        <dbReference type="EMBL" id="MTV31170.1"/>
    </source>
</evidence>
<protein>
    <submittedName>
        <fullName evidence="1">Uncharacterized protein</fullName>
    </submittedName>
</protein>
<accession>A0A6N8DKQ8</accession>
<evidence type="ECO:0000313" key="2">
    <source>
        <dbReference type="Proteomes" id="UP000439113"/>
    </source>
</evidence>
<sequence length="184" mass="20715">MNTTTLASFRFPRRLTTTSREDYAPQDIIDVLKIDPSYFHQSFRRKFKPKPAEPDAGDFFGGPARALDVTSKTRDARELLETMAALADFHKLVVREDVDRFEAIEPDFSRWRDFPGAFVLWTARIIADESARLRVVRQLVTSEGAVAAVAQALALSPRVSVDGEDMIVAYVAERSRRPALAGER</sequence>
<dbReference type="OrthoDB" id="9921313at2"/>
<organism evidence="1 2">
    <name type="scientific">Rhodoblastus acidophilus</name>
    <name type="common">Rhodopseudomonas acidophila</name>
    <dbReference type="NCBI Taxonomy" id="1074"/>
    <lineage>
        <taxon>Bacteria</taxon>
        <taxon>Pseudomonadati</taxon>
        <taxon>Pseudomonadota</taxon>
        <taxon>Alphaproteobacteria</taxon>
        <taxon>Hyphomicrobiales</taxon>
        <taxon>Rhodoblastaceae</taxon>
        <taxon>Rhodoblastus</taxon>
    </lineage>
</organism>
<comment type="caution">
    <text evidence="1">The sequence shown here is derived from an EMBL/GenBank/DDBJ whole genome shotgun (WGS) entry which is preliminary data.</text>
</comment>
<reference evidence="1 2" key="1">
    <citation type="submission" date="2019-11" db="EMBL/GenBank/DDBJ databases">
        <title>Whole-genome sequence of a Rhodoblastus acidophilus DSM 142.</title>
        <authorList>
            <person name="Kyndt J.A."/>
            <person name="Meyer T.E."/>
        </authorList>
    </citation>
    <scope>NUCLEOTIDE SEQUENCE [LARGE SCALE GENOMIC DNA]</scope>
    <source>
        <strain evidence="1 2">DSM 142</strain>
    </source>
</reference>
<name>A0A6N8DKQ8_RHOAC</name>
<dbReference type="AlphaFoldDB" id="A0A6N8DKQ8"/>
<gene>
    <name evidence="1" type="ORF">GJ654_09205</name>
</gene>
<dbReference type="EMBL" id="WNKS01000006">
    <property type="protein sequence ID" value="MTV31170.1"/>
    <property type="molecule type" value="Genomic_DNA"/>
</dbReference>
<dbReference type="Proteomes" id="UP000439113">
    <property type="component" value="Unassembled WGS sequence"/>
</dbReference>
<proteinExistence type="predicted"/>